<evidence type="ECO:0000313" key="9">
    <source>
        <dbReference type="EMBL" id="NMP24760.1"/>
    </source>
</evidence>
<organism evidence="9 10">
    <name type="scientific">Sulfobacillus harzensis</name>
    <dbReference type="NCBI Taxonomy" id="2729629"/>
    <lineage>
        <taxon>Bacteria</taxon>
        <taxon>Bacillati</taxon>
        <taxon>Bacillota</taxon>
        <taxon>Clostridia</taxon>
        <taxon>Eubacteriales</taxon>
        <taxon>Clostridiales Family XVII. Incertae Sedis</taxon>
        <taxon>Sulfobacillus</taxon>
    </lineage>
</organism>
<keyword evidence="6 8" id="KW-1133">Transmembrane helix</keyword>
<evidence type="ECO:0000256" key="6">
    <source>
        <dbReference type="ARBA" id="ARBA00022989"/>
    </source>
</evidence>
<keyword evidence="4" id="KW-1003">Cell membrane</keyword>
<evidence type="ECO:0000256" key="2">
    <source>
        <dbReference type="ARBA" id="ARBA00010735"/>
    </source>
</evidence>
<comment type="subcellular location">
    <subcellularLocation>
        <location evidence="1">Cell membrane</location>
        <topology evidence="1">Multi-pass membrane protein</topology>
    </subcellularLocation>
</comment>
<gene>
    <name evidence="9" type="ORF">HIJ39_20845</name>
</gene>
<keyword evidence="5 8" id="KW-0812">Transmembrane</keyword>
<evidence type="ECO:0000313" key="10">
    <source>
        <dbReference type="Proteomes" id="UP000533476"/>
    </source>
</evidence>
<feature type="transmembrane region" description="Helical" evidence="8">
    <location>
        <begin position="48"/>
        <end position="67"/>
    </location>
</feature>
<keyword evidence="7 8" id="KW-0472">Membrane</keyword>
<dbReference type="Pfam" id="PF03591">
    <property type="entry name" value="AzlC"/>
    <property type="match status" value="1"/>
</dbReference>
<sequence length="238" mass="23886">MNSPLLSSRDAWRDGLPIIAAYLAVSATFGVVADAAHWPLVDTLLCSALVYAGSTQFILLSAIPVMGPGPAALLGLVANLRHLAYGTAVAPYVATWGATMQARFGFGLTDEVFALVSSRLGPSPMAPPYAVRLSGQSYAAWLVGTAVGAGLGVGLPTFLTTGIAFGVTALFVALLVGAVRGMQDGVAAVTGAAAALGMATAGHTGLGILAGVLGGATAGYAVPRLARTRDACGPRPHR</sequence>
<dbReference type="RefSeq" id="WP_169102966.1">
    <property type="nucleotide sequence ID" value="NZ_JABBVZ010000145.1"/>
</dbReference>
<evidence type="ECO:0000256" key="4">
    <source>
        <dbReference type="ARBA" id="ARBA00022475"/>
    </source>
</evidence>
<feature type="transmembrane region" description="Helical" evidence="8">
    <location>
        <begin position="202"/>
        <end position="222"/>
    </location>
</feature>
<dbReference type="GO" id="GO:0005886">
    <property type="term" value="C:plasma membrane"/>
    <property type="evidence" value="ECO:0007669"/>
    <property type="project" value="UniProtKB-SubCell"/>
</dbReference>
<evidence type="ECO:0000256" key="5">
    <source>
        <dbReference type="ARBA" id="ARBA00022692"/>
    </source>
</evidence>
<feature type="transmembrane region" description="Helical" evidence="8">
    <location>
        <begin position="138"/>
        <end position="155"/>
    </location>
</feature>
<feature type="transmembrane region" description="Helical" evidence="8">
    <location>
        <begin position="15"/>
        <end position="36"/>
    </location>
</feature>
<evidence type="ECO:0000256" key="7">
    <source>
        <dbReference type="ARBA" id="ARBA00023136"/>
    </source>
</evidence>
<dbReference type="Proteomes" id="UP000533476">
    <property type="component" value="Unassembled WGS sequence"/>
</dbReference>
<protein>
    <submittedName>
        <fullName evidence="9">Branched-chain amino acid ABC transporter permease</fullName>
    </submittedName>
</protein>
<dbReference type="PANTHER" id="PTHR34979:SF1">
    <property type="entry name" value="INNER MEMBRANE PROTEIN YGAZ"/>
    <property type="match status" value="1"/>
</dbReference>
<feature type="transmembrane region" description="Helical" evidence="8">
    <location>
        <begin position="162"/>
        <end position="182"/>
    </location>
</feature>
<accession>A0A7Y0L7R0</accession>
<dbReference type="PANTHER" id="PTHR34979">
    <property type="entry name" value="INNER MEMBRANE PROTEIN YGAZ"/>
    <property type="match status" value="1"/>
</dbReference>
<proteinExistence type="inferred from homology"/>
<comment type="similarity">
    <text evidence="2">Belongs to the AzlC family.</text>
</comment>
<keyword evidence="10" id="KW-1185">Reference proteome</keyword>
<name>A0A7Y0L7R0_9FIRM</name>
<evidence type="ECO:0000256" key="8">
    <source>
        <dbReference type="SAM" id="Phobius"/>
    </source>
</evidence>
<comment type="caution">
    <text evidence="9">The sequence shown here is derived from an EMBL/GenBank/DDBJ whole genome shotgun (WGS) entry which is preliminary data.</text>
</comment>
<evidence type="ECO:0000256" key="3">
    <source>
        <dbReference type="ARBA" id="ARBA00022448"/>
    </source>
</evidence>
<evidence type="ECO:0000256" key="1">
    <source>
        <dbReference type="ARBA" id="ARBA00004651"/>
    </source>
</evidence>
<dbReference type="InterPro" id="IPR011606">
    <property type="entry name" value="Brnchd-chn_aa_trnsp_permease"/>
</dbReference>
<keyword evidence="3" id="KW-0813">Transport</keyword>
<dbReference type="EMBL" id="JABBVZ010000145">
    <property type="protein sequence ID" value="NMP24760.1"/>
    <property type="molecule type" value="Genomic_DNA"/>
</dbReference>
<dbReference type="AlphaFoldDB" id="A0A7Y0L7R0"/>
<dbReference type="GO" id="GO:1903785">
    <property type="term" value="P:L-valine transmembrane transport"/>
    <property type="evidence" value="ECO:0007669"/>
    <property type="project" value="TreeGrafter"/>
</dbReference>
<reference evidence="9 10" key="1">
    <citation type="submission" date="2020-04" db="EMBL/GenBank/DDBJ databases">
        <authorList>
            <person name="Zhang R."/>
            <person name="Schippers A."/>
        </authorList>
    </citation>
    <scope>NUCLEOTIDE SEQUENCE [LARGE SCALE GENOMIC DNA]</scope>
    <source>
        <strain evidence="9 10">DSM 109850</strain>
    </source>
</reference>